<feature type="compositionally biased region" description="Low complexity" evidence="5">
    <location>
        <begin position="572"/>
        <end position="584"/>
    </location>
</feature>
<keyword evidence="3" id="KW-0862">Zinc</keyword>
<evidence type="ECO:0000256" key="2">
    <source>
        <dbReference type="ARBA" id="ARBA00022771"/>
    </source>
</evidence>
<dbReference type="GO" id="GO:0008270">
    <property type="term" value="F:zinc ion binding"/>
    <property type="evidence" value="ECO:0007669"/>
    <property type="project" value="UniProtKB-KW"/>
</dbReference>
<feature type="region of interest" description="Disordered" evidence="5">
    <location>
        <begin position="572"/>
        <end position="602"/>
    </location>
</feature>
<dbReference type="GO" id="GO:0000785">
    <property type="term" value="C:chromatin"/>
    <property type="evidence" value="ECO:0007669"/>
    <property type="project" value="TreeGrafter"/>
</dbReference>
<evidence type="ECO:0000256" key="1">
    <source>
        <dbReference type="ARBA" id="ARBA00022723"/>
    </source>
</evidence>
<organism evidence="7 8">
    <name type="scientific">Papaver somniferum</name>
    <name type="common">Opium poppy</name>
    <dbReference type="NCBI Taxonomy" id="3469"/>
    <lineage>
        <taxon>Eukaryota</taxon>
        <taxon>Viridiplantae</taxon>
        <taxon>Streptophyta</taxon>
        <taxon>Embryophyta</taxon>
        <taxon>Tracheophyta</taxon>
        <taxon>Spermatophyta</taxon>
        <taxon>Magnoliopsida</taxon>
        <taxon>Ranunculales</taxon>
        <taxon>Papaveraceae</taxon>
        <taxon>Papaveroideae</taxon>
        <taxon>Papaver</taxon>
    </lineage>
</organism>
<dbReference type="PANTHER" id="PTHR10782:SF4">
    <property type="entry name" value="TONALLI, ISOFORM E"/>
    <property type="match status" value="1"/>
</dbReference>
<feature type="compositionally biased region" description="Polar residues" evidence="5">
    <location>
        <begin position="748"/>
        <end position="770"/>
    </location>
</feature>
<dbReference type="AlphaFoldDB" id="A0A4Y7KDZ0"/>
<protein>
    <recommendedName>
        <fullName evidence="6">SP-RING-type domain-containing protein</fullName>
    </recommendedName>
</protein>
<dbReference type="GO" id="GO:0061665">
    <property type="term" value="F:SUMO ligase activity"/>
    <property type="evidence" value="ECO:0007669"/>
    <property type="project" value="TreeGrafter"/>
</dbReference>
<dbReference type="EMBL" id="CM010721">
    <property type="protein sequence ID" value="RZC71057.1"/>
    <property type="molecule type" value="Genomic_DNA"/>
</dbReference>
<evidence type="ECO:0000256" key="3">
    <source>
        <dbReference type="ARBA" id="ARBA00022833"/>
    </source>
</evidence>
<dbReference type="PROSITE" id="PS51044">
    <property type="entry name" value="ZF_SP_RING"/>
    <property type="match status" value="1"/>
</dbReference>
<dbReference type="InterPro" id="IPR004181">
    <property type="entry name" value="Znf_MIZ"/>
</dbReference>
<sequence length="908" mass="99126">MAGVMPQQFTVPFPVPVPAPTTTTSNPNPHDASSLNLLRVAMVMERFKVCLQDATNFNPAEFCGLCLYLARGIDYAVANSEISPRASEMPILFKQVYQHKSDNSLQAAIMLLMISVKGACKSGWFTVRDADELLKLTNELGSLFYSTESIQPESSNASLMISKIMSSTSRSVTPSVVLGFAIQSVEARVPWKLLSTMQEYFLYYRYYPQMKMGHILASLEIKPGYGAYGTDFDIPKKLMTEHEKLHLFVARMDNTETSSCIVSPPLVNFLLNGRGVDGRTNMSMVDNGPQFPTNVTSMLRYGTNLLQAIGPFDGDYFVAVVVMSVMSSSEVPVLQDYARPLIAAHNSDTDIIEGSSRISINCPISLKHIKTPVKGHLCKHHQCFDYDNFVEINLRRPSWRCPQCSQSVCYTDIRIDQFMAKVLREVGDGVTEVIISTDGSFQPVSENRCQQDMSEESESSKGAGNIVDLTTGVMDTMDPRDTWDMEDRKPAPEILQSFALTSTNATPPLEVNGTHQVQDTAPPVGDIWAGILSACSNSFGMSTGVSDPPADSMMSNVPRDIVALTLDQLSGVSRGGSSRDSSVSMCQDQFSTPTSTRFQPSPIGNPAVQAGVGSALTRNVARIQIAGGNVTEMQQQFSARSSMNHPQYSGTASTAMQPHLLRQDSSQNNINVPSFSSQQIVGLPATTQVPNSHHLHNSNIRVSQSTQLPNMYMGPFTSHFTNQQVPLSTSQPPIIGTPNNFLQRQQSAYQSFPRSTTPPFSTMVPSSHIPQPNIRRGLQGSNSQRVLESSPSIQSRLAVAAQQASSMARVPPVTPVQLGPARMDSNVGEQCTRGTAAGVVQSVSRTEDLVEFLQEQGHPMRRMRGSLAGRVFPAQYVIQPTQGVQPARPPPPILAAQSAVHQPLNYVE</sequence>
<evidence type="ECO:0000256" key="4">
    <source>
        <dbReference type="PROSITE-ProRule" id="PRU00452"/>
    </source>
</evidence>
<dbReference type="Proteomes" id="UP000316621">
    <property type="component" value="Chromosome 7"/>
</dbReference>
<dbReference type="Gramene" id="RZC71057">
    <property type="protein sequence ID" value="RZC71057"/>
    <property type="gene ID" value="C5167_034228"/>
</dbReference>
<dbReference type="CDD" id="cd16650">
    <property type="entry name" value="SP-RING_PIAS-like"/>
    <property type="match status" value="1"/>
</dbReference>
<dbReference type="InterPro" id="IPR013083">
    <property type="entry name" value="Znf_RING/FYVE/PHD"/>
</dbReference>
<evidence type="ECO:0000259" key="6">
    <source>
        <dbReference type="PROSITE" id="PS51044"/>
    </source>
</evidence>
<reference evidence="7 8" key="1">
    <citation type="journal article" date="2018" name="Science">
        <title>The opium poppy genome and morphinan production.</title>
        <authorList>
            <person name="Guo L."/>
            <person name="Winzer T."/>
            <person name="Yang X."/>
            <person name="Li Y."/>
            <person name="Ning Z."/>
            <person name="He Z."/>
            <person name="Teodor R."/>
            <person name="Lu Y."/>
            <person name="Bowser T.A."/>
            <person name="Graham I.A."/>
            <person name="Ye K."/>
        </authorList>
    </citation>
    <scope>NUCLEOTIDE SEQUENCE [LARGE SCALE GENOMIC DNA]</scope>
    <source>
        <strain evidence="8">cv. HN1</strain>
        <tissue evidence="7">Leaves</tissue>
    </source>
</reference>
<dbReference type="Pfam" id="PF02891">
    <property type="entry name" value="zf-MIZ"/>
    <property type="match status" value="1"/>
</dbReference>
<accession>A0A4Y7KDZ0</accession>
<feature type="compositionally biased region" description="Polar residues" evidence="5">
    <location>
        <begin position="585"/>
        <end position="599"/>
    </location>
</feature>
<evidence type="ECO:0000256" key="5">
    <source>
        <dbReference type="SAM" id="MobiDB-lite"/>
    </source>
</evidence>
<dbReference type="GO" id="GO:0016925">
    <property type="term" value="P:protein sumoylation"/>
    <property type="evidence" value="ECO:0007669"/>
    <property type="project" value="UniProtKB-ARBA"/>
</dbReference>
<dbReference type="STRING" id="3469.A0A4Y7KDZ0"/>
<evidence type="ECO:0000313" key="7">
    <source>
        <dbReference type="EMBL" id="RZC71057.1"/>
    </source>
</evidence>
<gene>
    <name evidence="7" type="ORF">C5167_034228</name>
</gene>
<keyword evidence="2 4" id="KW-0863">Zinc-finger</keyword>
<feature type="domain" description="SP-RING-type" evidence="6">
    <location>
        <begin position="347"/>
        <end position="428"/>
    </location>
</feature>
<dbReference type="PANTHER" id="PTHR10782">
    <property type="entry name" value="ZINC FINGER MIZ DOMAIN-CONTAINING PROTEIN"/>
    <property type="match status" value="1"/>
</dbReference>
<evidence type="ECO:0000313" key="8">
    <source>
        <dbReference type="Proteomes" id="UP000316621"/>
    </source>
</evidence>
<keyword evidence="1" id="KW-0479">Metal-binding</keyword>
<keyword evidence="8" id="KW-1185">Reference proteome</keyword>
<name>A0A4Y7KDZ0_PAPSO</name>
<proteinExistence type="predicted"/>
<feature type="compositionally biased region" description="Polar residues" evidence="5">
    <location>
        <begin position="779"/>
        <end position="790"/>
    </location>
</feature>
<feature type="region of interest" description="Disordered" evidence="5">
    <location>
        <begin position="748"/>
        <end position="790"/>
    </location>
</feature>
<dbReference type="Gene3D" id="3.30.40.10">
    <property type="entry name" value="Zinc/RING finger domain, C3HC4 (zinc finger)"/>
    <property type="match status" value="1"/>
</dbReference>